<gene>
    <name evidence="2" type="ORF">HannXRQ_Chr16g0509971</name>
</gene>
<dbReference type="InParanoid" id="A0A251RY38"/>
<feature type="compositionally biased region" description="Basic residues" evidence="1">
    <location>
        <begin position="56"/>
        <end position="68"/>
    </location>
</feature>
<accession>A0A251RY38</accession>
<evidence type="ECO:0000313" key="3">
    <source>
        <dbReference type="Proteomes" id="UP000215914"/>
    </source>
</evidence>
<reference evidence="3" key="1">
    <citation type="journal article" date="2017" name="Nature">
        <title>The sunflower genome provides insights into oil metabolism, flowering and Asterid evolution.</title>
        <authorList>
            <person name="Badouin H."/>
            <person name="Gouzy J."/>
            <person name="Grassa C.J."/>
            <person name="Murat F."/>
            <person name="Staton S.E."/>
            <person name="Cottret L."/>
            <person name="Lelandais-Briere C."/>
            <person name="Owens G.L."/>
            <person name="Carrere S."/>
            <person name="Mayjonade B."/>
            <person name="Legrand L."/>
            <person name="Gill N."/>
            <person name="Kane N.C."/>
            <person name="Bowers J.E."/>
            <person name="Hubner S."/>
            <person name="Bellec A."/>
            <person name="Berard A."/>
            <person name="Berges H."/>
            <person name="Blanchet N."/>
            <person name="Boniface M.C."/>
            <person name="Brunel D."/>
            <person name="Catrice O."/>
            <person name="Chaidir N."/>
            <person name="Claudel C."/>
            <person name="Donnadieu C."/>
            <person name="Faraut T."/>
            <person name="Fievet G."/>
            <person name="Helmstetter N."/>
            <person name="King M."/>
            <person name="Knapp S.J."/>
            <person name="Lai Z."/>
            <person name="Le Paslier M.C."/>
            <person name="Lippi Y."/>
            <person name="Lorenzon L."/>
            <person name="Mandel J.R."/>
            <person name="Marage G."/>
            <person name="Marchand G."/>
            <person name="Marquand E."/>
            <person name="Bret-Mestries E."/>
            <person name="Morien E."/>
            <person name="Nambeesan S."/>
            <person name="Nguyen T."/>
            <person name="Pegot-Espagnet P."/>
            <person name="Pouilly N."/>
            <person name="Raftis F."/>
            <person name="Sallet E."/>
            <person name="Schiex T."/>
            <person name="Thomas J."/>
            <person name="Vandecasteele C."/>
            <person name="Vares D."/>
            <person name="Vear F."/>
            <person name="Vautrin S."/>
            <person name="Crespi M."/>
            <person name="Mangin B."/>
            <person name="Burke J.M."/>
            <person name="Salse J."/>
            <person name="Munos S."/>
            <person name="Vincourt P."/>
            <person name="Rieseberg L.H."/>
            <person name="Langlade N.B."/>
        </authorList>
    </citation>
    <scope>NUCLEOTIDE SEQUENCE [LARGE SCALE GENOMIC DNA]</scope>
    <source>
        <strain evidence="3">cv. SF193</strain>
    </source>
</reference>
<dbReference type="EMBL" id="CM007905">
    <property type="protein sequence ID" value="OTF91367.1"/>
    <property type="molecule type" value="Genomic_DNA"/>
</dbReference>
<sequence>MTNTALRAKGARRSKKRNDPVHTIHTSGINPVAADDDDDFEPPIQPMITNQPRNLNVKKKQKKITSPR</sequence>
<evidence type="ECO:0000256" key="1">
    <source>
        <dbReference type="SAM" id="MobiDB-lite"/>
    </source>
</evidence>
<name>A0A251RY38_HELAN</name>
<evidence type="ECO:0000313" key="2">
    <source>
        <dbReference type="EMBL" id="OTF91367.1"/>
    </source>
</evidence>
<keyword evidence="3" id="KW-1185">Reference proteome</keyword>
<dbReference type="Proteomes" id="UP000215914">
    <property type="component" value="Chromosome 16"/>
</dbReference>
<organism evidence="2 3">
    <name type="scientific">Helianthus annuus</name>
    <name type="common">Common sunflower</name>
    <dbReference type="NCBI Taxonomy" id="4232"/>
    <lineage>
        <taxon>Eukaryota</taxon>
        <taxon>Viridiplantae</taxon>
        <taxon>Streptophyta</taxon>
        <taxon>Embryophyta</taxon>
        <taxon>Tracheophyta</taxon>
        <taxon>Spermatophyta</taxon>
        <taxon>Magnoliopsida</taxon>
        <taxon>eudicotyledons</taxon>
        <taxon>Gunneridae</taxon>
        <taxon>Pentapetalae</taxon>
        <taxon>asterids</taxon>
        <taxon>campanulids</taxon>
        <taxon>Asterales</taxon>
        <taxon>Asteraceae</taxon>
        <taxon>Asteroideae</taxon>
        <taxon>Heliantheae alliance</taxon>
        <taxon>Heliantheae</taxon>
        <taxon>Helianthus</taxon>
    </lineage>
</organism>
<dbReference type="AlphaFoldDB" id="A0A251RY38"/>
<feature type="region of interest" description="Disordered" evidence="1">
    <location>
        <begin position="1"/>
        <end position="68"/>
    </location>
</feature>
<proteinExistence type="predicted"/>
<protein>
    <submittedName>
        <fullName evidence="2">Uncharacterized protein</fullName>
    </submittedName>
</protein>